<dbReference type="Gene3D" id="2.40.30.10">
    <property type="entry name" value="Translation factors"/>
    <property type="match status" value="1"/>
</dbReference>
<dbReference type="CDD" id="cd00207">
    <property type="entry name" value="fer2"/>
    <property type="match status" value="1"/>
</dbReference>
<proteinExistence type="predicted"/>
<evidence type="ECO:0000256" key="6">
    <source>
        <dbReference type="ARBA" id="ARBA00023004"/>
    </source>
</evidence>
<dbReference type="PROSITE" id="PS51384">
    <property type="entry name" value="FAD_FR"/>
    <property type="match status" value="1"/>
</dbReference>
<comment type="caution">
    <text evidence="10">The sequence shown here is derived from an EMBL/GenBank/DDBJ whole genome shotgun (WGS) entry which is preliminary data.</text>
</comment>
<dbReference type="InterPro" id="IPR006058">
    <property type="entry name" value="2Fe2S_fd_BS"/>
</dbReference>
<dbReference type="PRINTS" id="PR00409">
    <property type="entry name" value="PHDIOXRDTASE"/>
</dbReference>
<dbReference type="InterPro" id="IPR039261">
    <property type="entry name" value="FNR_nucleotide-bd"/>
</dbReference>
<evidence type="ECO:0000256" key="5">
    <source>
        <dbReference type="ARBA" id="ARBA00023002"/>
    </source>
</evidence>
<dbReference type="SUPFAM" id="SSF52343">
    <property type="entry name" value="Ferredoxin reductase-like, C-terminal NADP-linked domain"/>
    <property type="match status" value="1"/>
</dbReference>
<dbReference type="InterPro" id="IPR012675">
    <property type="entry name" value="Beta-grasp_dom_sf"/>
</dbReference>
<reference evidence="10" key="1">
    <citation type="submission" date="2022-08" db="EMBL/GenBank/DDBJ databases">
        <authorList>
            <person name="Somphong A."/>
            <person name="Phongsopitanun W."/>
        </authorList>
    </citation>
    <scope>NUCLEOTIDE SEQUENCE</scope>
    <source>
        <strain evidence="10">LP05-1</strain>
    </source>
</reference>
<evidence type="ECO:0000313" key="11">
    <source>
        <dbReference type="Proteomes" id="UP001431313"/>
    </source>
</evidence>
<comment type="cofactor">
    <cofactor evidence="1">
        <name>FAD</name>
        <dbReference type="ChEBI" id="CHEBI:57692"/>
    </cofactor>
</comment>
<dbReference type="InterPro" id="IPR017938">
    <property type="entry name" value="Riboflavin_synthase-like_b-brl"/>
</dbReference>
<keyword evidence="4" id="KW-0479">Metal-binding</keyword>
<evidence type="ECO:0000259" key="8">
    <source>
        <dbReference type="PROSITE" id="PS51085"/>
    </source>
</evidence>
<dbReference type="Gene3D" id="3.40.50.80">
    <property type="entry name" value="Nucleotide-binding domain of ferredoxin-NADP reductase (FNR) module"/>
    <property type="match status" value="1"/>
</dbReference>
<name>A0ABT2CIJ0_9ACTN</name>
<dbReference type="Pfam" id="PF00111">
    <property type="entry name" value="Fer2"/>
    <property type="match status" value="1"/>
</dbReference>
<evidence type="ECO:0000256" key="4">
    <source>
        <dbReference type="ARBA" id="ARBA00022723"/>
    </source>
</evidence>
<dbReference type="PROSITE" id="PS00197">
    <property type="entry name" value="2FE2S_FER_1"/>
    <property type="match status" value="1"/>
</dbReference>
<dbReference type="Pfam" id="PF00175">
    <property type="entry name" value="NAD_binding_1"/>
    <property type="match status" value="1"/>
</dbReference>
<dbReference type="InterPro" id="IPR050415">
    <property type="entry name" value="MRET"/>
</dbReference>
<feature type="domain" description="2Fe-2S ferredoxin-type" evidence="8">
    <location>
        <begin position="236"/>
        <end position="323"/>
    </location>
</feature>
<protein>
    <submittedName>
        <fullName evidence="10">PDR/VanB family oxidoreductase</fullName>
    </submittedName>
</protein>
<dbReference type="SUPFAM" id="SSF54292">
    <property type="entry name" value="2Fe-2S ferredoxin-like"/>
    <property type="match status" value="1"/>
</dbReference>
<dbReference type="InterPro" id="IPR001433">
    <property type="entry name" value="OxRdtase_FAD/NAD-bd"/>
</dbReference>
<accession>A0ABT2CIJ0</accession>
<feature type="domain" description="FAD-binding FR-type" evidence="9">
    <location>
        <begin position="7"/>
        <end position="112"/>
    </location>
</feature>
<dbReference type="PANTHER" id="PTHR47354">
    <property type="entry name" value="NADH OXIDOREDUCTASE HCR"/>
    <property type="match status" value="1"/>
</dbReference>
<keyword evidence="6" id="KW-0408">Iron</keyword>
<dbReference type="InterPro" id="IPR036010">
    <property type="entry name" value="2Fe-2S_ferredoxin-like_sf"/>
</dbReference>
<evidence type="ECO:0000313" key="10">
    <source>
        <dbReference type="EMBL" id="MCS0636917.1"/>
    </source>
</evidence>
<evidence type="ECO:0000256" key="1">
    <source>
        <dbReference type="ARBA" id="ARBA00001974"/>
    </source>
</evidence>
<evidence type="ECO:0000256" key="2">
    <source>
        <dbReference type="ARBA" id="ARBA00022630"/>
    </source>
</evidence>
<dbReference type="EMBL" id="JANUGQ010000011">
    <property type="protein sequence ID" value="MCS0636917.1"/>
    <property type="molecule type" value="Genomic_DNA"/>
</dbReference>
<organism evidence="10 11">
    <name type="scientific">Streptomyces pyxinae</name>
    <dbReference type="NCBI Taxonomy" id="2970734"/>
    <lineage>
        <taxon>Bacteria</taxon>
        <taxon>Bacillati</taxon>
        <taxon>Actinomycetota</taxon>
        <taxon>Actinomycetes</taxon>
        <taxon>Kitasatosporales</taxon>
        <taxon>Streptomycetaceae</taxon>
        <taxon>Streptomyces</taxon>
    </lineage>
</organism>
<dbReference type="SUPFAM" id="SSF63380">
    <property type="entry name" value="Riboflavin synthase domain-like"/>
    <property type="match status" value="1"/>
</dbReference>
<dbReference type="InterPro" id="IPR017927">
    <property type="entry name" value="FAD-bd_FR_type"/>
</dbReference>
<dbReference type="PANTHER" id="PTHR47354:SF1">
    <property type="entry name" value="CARNITINE MONOOXYGENASE REDUCTASE SUBUNIT"/>
    <property type="match status" value="1"/>
</dbReference>
<dbReference type="CDD" id="cd06185">
    <property type="entry name" value="PDR_like"/>
    <property type="match status" value="1"/>
</dbReference>
<keyword evidence="11" id="KW-1185">Reference proteome</keyword>
<keyword evidence="2" id="KW-0285">Flavoprotein</keyword>
<dbReference type="Gene3D" id="3.10.20.30">
    <property type="match status" value="1"/>
</dbReference>
<keyword evidence="7" id="KW-0411">Iron-sulfur</keyword>
<evidence type="ECO:0000256" key="7">
    <source>
        <dbReference type="ARBA" id="ARBA00023014"/>
    </source>
</evidence>
<sequence length="323" mass="35055">MSGEVSADLLPLAVSRRTDEAEGVTSLELRRTDGLPLPPWSPGAHIELHLPSGLVRHYSLCPPTGGVRDSPVWRIAVLLSRNGAGGSRHVHDRLVEGAWVTARGPFQRFPLEPSDRYLFIAGGIGITPILSMLGEADRRGARWELVYGGRSLSSMAFREELAARYPGRVRVVPEDECGRPDLDSLLGRPLPATLVYCCGPESLLEAVEERCASWPDDVLRFERFAPSAATQPANGEQFTVELKGRGTTITVPSGKSILEAVEEAGVEVSYSCREGVCGSCETSVIEGRVEHRDSVLTPEEQAADDTIMICVSRAASRRLVLDI</sequence>
<evidence type="ECO:0000259" key="9">
    <source>
        <dbReference type="PROSITE" id="PS51384"/>
    </source>
</evidence>
<dbReference type="RefSeq" id="WP_258788179.1">
    <property type="nucleotide sequence ID" value="NZ_JANUGQ010000011.1"/>
</dbReference>
<keyword evidence="5" id="KW-0560">Oxidoreductase</keyword>
<evidence type="ECO:0000256" key="3">
    <source>
        <dbReference type="ARBA" id="ARBA00022714"/>
    </source>
</evidence>
<dbReference type="PROSITE" id="PS51085">
    <property type="entry name" value="2FE2S_FER_2"/>
    <property type="match status" value="1"/>
</dbReference>
<keyword evidence="3" id="KW-0001">2Fe-2S</keyword>
<dbReference type="InterPro" id="IPR001041">
    <property type="entry name" value="2Fe-2S_ferredoxin-type"/>
</dbReference>
<gene>
    <name evidence="10" type="ORF">NX801_14865</name>
</gene>
<dbReference type="Proteomes" id="UP001431313">
    <property type="component" value="Unassembled WGS sequence"/>
</dbReference>